<keyword evidence="6 7" id="KW-0472">Membrane</keyword>
<feature type="transmembrane region" description="Helical" evidence="7">
    <location>
        <begin position="230"/>
        <end position="253"/>
    </location>
</feature>
<feature type="transmembrane region" description="Helical" evidence="7">
    <location>
        <begin position="172"/>
        <end position="194"/>
    </location>
</feature>
<dbReference type="Gene3D" id="1.20.1250.20">
    <property type="entry name" value="MFS general substrate transporter like domains"/>
    <property type="match status" value="1"/>
</dbReference>
<keyword evidence="10" id="KW-1185">Reference proteome</keyword>
<dbReference type="Gene3D" id="1.20.1720.10">
    <property type="entry name" value="Multidrug resistance protein D"/>
    <property type="match status" value="1"/>
</dbReference>
<evidence type="ECO:0000256" key="6">
    <source>
        <dbReference type="ARBA" id="ARBA00023136"/>
    </source>
</evidence>
<feature type="transmembrane region" description="Helical" evidence="7">
    <location>
        <begin position="20"/>
        <end position="42"/>
    </location>
</feature>
<feature type="transmembrane region" description="Helical" evidence="7">
    <location>
        <begin position="273"/>
        <end position="297"/>
    </location>
</feature>
<keyword evidence="4 7" id="KW-0812">Transmembrane</keyword>
<evidence type="ECO:0000256" key="2">
    <source>
        <dbReference type="ARBA" id="ARBA00022448"/>
    </source>
</evidence>
<keyword evidence="5 7" id="KW-1133">Transmembrane helix</keyword>
<evidence type="ECO:0000256" key="4">
    <source>
        <dbReference type="ARBA" id="ARBA00022692"/>
    </source>
</evidence>
<dbReference type="SUPFAM" id="SSF103473">
    <property type="entry name" value="MFS general substrate transporter"/>
    <property type="match status" value="2"/>
</dbReference>
<evidence type="ECO:0000259" key="8">
    <source>
        <dbReference type="PROSITE" id="PS50850"/>
    </source>
</evidence>
<name>A0A7U4JBC5_9SPHN</name>
<dbReference type="InterPro" id="IPR020846">
    <property type="entry name" value="MFS_dom"/>
</dbReference>
<evidence type="ECO:0000313" key="10">
    <source>
        <dbReference type="Proteomes" id="UP000032300"/>
    </source>
</evidence>
<dbReference type="OrthoDB" id="2414439at2"/>
<evidence type="ECO:0000256" key="5">
    <source>
        <dbReference type="ARBA" id="ARBA00022989"/>
    </source>
</evidence>
<feature type="transmembrane region" description="Helical" evidence="7">
    <location>
        <begin position="303"/>
        <end position="325"/>
    </location>
</feature>
<comment type="subcellular location">
    <subcellularLocation>
        <location evidence="1">Cell membrane</location>
        <topology evidence="1">Multi-pass membrane protein</topology>
    </subcellularLocation>
</comment>
<dbReference type="KEGG" id="sphi:TS85_20675"/>
<dbReference type="EMBL" id="CP010836">
    <property type="protein sequence ID" value="AJP73690.1"/>
    <property type="molecule type" value="Genomic_DNA"/>
</dbReference>
<keyword evidence="2" id="KW-0813">Transport</keyword>
<gene>
    <name evidence="9" type="ORF">TS85_20675</name>
</gene>
<feature type="transmembrane region" description="Helical" evidence="7">
    <location>
        <begin position="206"/>
        <end position="224"/>
    </location>
</feature>
<accession>A0A7U4JBC5</accession>
<evidence type="ECO:0000313" key="9">
    <source>
        <dbReference type="EMBL" id="AJP73690.1"/>
    </source>
</evidence>
<evidence type="ECO:0000256" key="7">
    <source>
        <dbReference type="SAM" id="Phobius"/>
    </source>
</evidence>
<dbReference type="GO" id="GO:0022857">
    <property type="term" value="F:transmembrane transporter activity"/>
    <property type="evidence" value="ECO:0007669"/>
    <property type="project" value="InterPro"/>
</dbReference>
<proteinExistence type="predicted"/>
<evidence type="ECO:0000256" key="1">
    <source>
        <dbReference type="ARBA" id="ARBA00004651"/>
    </source>
</evidence>
<reference evidence="9 10" key="1">
    <citation type="journal article" date="2015" name="Int. J. Syst. Evol. Microbiol.">
        <title>Sphingomonas hengshuiensis sp. nov., isolated from lake wetland.</title>
        <authorList>
            <person name="Wei S."/>
            <person name="Wang T."/>
            <person name="Liu H."/>
            <person name="Zhang C."/>
            <person name="Guo J."/>
            <person name="Wang Q."/>
            <person name="Liang K."/>
            <person name="Zhang Z."/>
        </authorList>
    </citation>
    <scope>NUCLEOTIDE SEQUENCE [LARGE SCALE GENOMIC DNA]</scope>
    <source>
        <strain evidence="9 10">WHSC-8</strain>
    </source>
</reference>
<reference evidence="9 10" key="2">
    <citation type="submission" date="2015-02" db="EMBL/GenBank/DDBJ databases">
        <title>The complete genome of Sphingomonas hengshuiensis sp. WHSC-8 isolated from soil of Hengshui Lake.</title>
        <authorList>
            <person name="Wei S."/>
            <person name="Guo J."/>
            <person name="Su C."/>
            <person name="Wu R."/>
            <person name="Zhang Z."/>
            <person name="Liang K."/>
            <person name="Li H."/>
            <person name="Wang T."/>
            <person name="Liu H."/>
            <person name="Zhang C."/>
            <person name="Li Z."/>
            <person name="Wang Q."/>
            <person name="Meng J."/>
        </authorList>
    </citation>
    <scope>NUCLEOTIDE SEQUENCE [LARGE SCALE GENOMIC DNA]</scope>
    <source>
        <strain evidence="9 10">WHSC-8</strain>
    </source>
</reference>
<dbReference type="PROSITE" id="PS50850">
    <property type="entry name" value="MFS"/>
    <property type="match status" value="1"/>
</dbReference>
<dbReference type="GO" id="GO:0005886">
    <property type="term" value="C:plasma membrane"/>
    <property type="evidence" value="ECO:0007669"/>
    <property type="project" value="UniProtKB-SubCell"/>
</dbReference>
<dbReference type="Pfam" id="PF07690">
    <property type="entry name" value="MFS_1"/>
    <property type="match status" value="1"/>
</dbReference>
<dbReference type="PANTHER" id="PTHR42718">
    <property type="entry name" value="MAJOR FACILITATOR SUPERFAMILY MULTIDRUG TRANSPORTER MFSC"/>
    <property type="match status" value="1"/>
</dbReference>
<dbReference type="CDD" id="cd17321">
    <property type="entry name" value="MFS_MMR_MDR_like"/>
    <property type="match status" value="1"/>
</dbReference>
<dbReference type="AlphaFoldDB" id="A0A7U4JBC5"/>
<evidence type="ECO:0000256" key="3">
    <source>
        <dbReference type="ARBA" id="ARBA00022475"/>
    </source>
</evidence>
<feature type="transmembrane region" description="Helical" evidence="7">
    <location>
        <begin position="85"/>
        <end position="104"/>
    </location>
</feature>
<feature type="transmembrane region" description="Helical" evidence="7">
    <location>
        <begin position="435"/>
        <end position="455"/>
    </location>
</feature>
<organism evidence="9 10">
    <name type="scientific">Sphingomonas hengshuiensis</name>
    <dbReference type="NCBI Taxonomy" id="1609977"/>
    <lineage>
        <taxon>Bacteria</taxon>
        <taxon>Pseudomonadati</taxon>
        <taxon>Pseudomonadota</taxon>
        <taxon>Alphaproteobacteria</taxon>
        <taxon>Sphingomonadales</taxon>
        <taxon>Sphingomonadaceae</taxon>
        <taxon>Sphingomonas</taxon>
    </lineage>
</organism>
<protein>
    <submittedName>
        <fullName evidence="9">MFS transporter</fullName>
    </submittedName>
</protein>
<feature type="transmembrane region" description="Helical" evidence="7">
    <location>
        <begin position="145"/>
        <end position="166"/>
    </location>
</feature>
<keyword evidence="3" id="KW-1003">Cell membrane</keyword>
<feature type="domain" description="Major facilitator superfamily (MFS) profile" evidence="8">
    <location>
        <begin position="19"/>
        <end position="462"/>
    </location>
</feature>
<dbReference type="InterPro" id="IPR036259">
    <property type="entry name" value="MFS_trans_sf"/>
</dbReference>
<feature type="transmembrane region" description="Helical" evidence="7">
    <location>
        <begin position="110"/>
        <end position="133"/>
    </location>
</feature>
<feature type="transmembrane region" description="Helical" evidence="7">
    <location>
        <begin position="410"/>
        <end position="429"/>
    </location>
</feature>
<dbReference type="RefSeq" id="WP_044334745.1">
    <property type="nucleotide sequence ID" value="NZ_CP010836.1"/>
</dbReference>
<dbReference type="Proteomes" id="UP000032300">
    <property type="component" value="Chromosome"/>
</dbReference>
<dbReference type="InterPro" id="IPR011701">
    <property type="entry name" value="MFS"/>
</dbReference>
<sequence>MPSSNRGDAVPADRRRALALWTVLAAQLMLAMDFLIVVVALPRIQTDLGFSAAGLTWMPNAFGLAFGGLLLLGGRLGDIIGQVRAFRIGLGIFVVASLVGGLAQAPSVLIVARVVQGIGAALAAPSVLALVMVMARDEAEKARGLSLFTAVSSIGASAGLILGGVLTDFLSWRWALLVNVPVGIVVVTAIGRLVAETHPRPARLDIAGALTATFGSVALVYGFISAAGAGWASTSTIAAFVGAAVLLTLFFRIEDRHPAPLLDLCLLRDRSRLAGLAVMALVVGVHFATLFLLVQYLERVLGWTPLAAGLGYMPLTITVYALSAFAPRLIATFGPRALLVAGSAIVAGSLAGFALLGEGGRYFPDVLVPLLIHAVGIAFIFAPGTVAILHGVPDEHAGTASGLLQMDQQIGGALGIAVITTIYAIGAVPDRFASGLPAAFAGGVVLALIAALVALRGIGSQASAASAAVRSV</sequence>
<dbReference type="PANTHER" id="PTHR42718:SF46">
    <property type="entry name" value="BLR6921 PROTEIN"/>
    <property type="match status" value="1"/>
</dbReference>
<feature type="transmembrane region" description="Helical" evidence="7">
    <location>
        <begin position="368"/>
        <end position="389"/>
    </location>
</feature>
<feature type="transmembrane region" description="Helical" evidence="7">
    <location>
        <begin position="337"/>
        <end position="356"/>
    </location>
</feature>
<feature type="transmembrane region" description="Helical" evidence="7">
    <location>
        <begin position="48"/>
        <end position="73"/>
    </location>
</feature>